<dbReference type="InterPro" id="IPR011042">
    <property type="entry name" value="6-blade_b-propeller_TolB-like"/>
</dbReference>
<evidence type="ECO:0000259" key="1">
    <source>
        <dbReference type="Pfam" id="PF08450"/>
    </source>
</evidence>
<sequence length="421" mass="45246">MQLQRVLGFATSVTLALGPSPTSASASQANRNLTVLDNEFTHLLPLPFEGNLTRDFLDGTTLENQTVASALANAQRTAFVSYDREFTQLIGSATLDLIVPDAPFPNGEAGIWVPDLNQVWFVTTLYGGPTKLFILFMDNSTVAEPQLISTPGYGTHIPLANPAGGYYFNGTVYLALVGTDQEPASLVAVDPKTLVVRPVVNSYFGLEMPPIDDLIVTYTNTSRGIEMHIYFSTLDLAAFGLTVGRPAAVLPNAFWKFTPETGALQPIIPRADILIPNGVAVTKDFRHLFVTDTSATASVGGGAMWNVTGSPAIYRYDLSPVDGLVSNKVLFGMTREGVSDGIKVDDKGRVWTAEYEGIVVRNSVGKVIGLFNKEVILGTQTPVAEMANFALAGNTLVLMALDKIYAVKLSETVVDPGRYTV</sequence>
<dbReference type="PANTHER" id="PTHR47064:SF2">
    <property type="entry name" value="SMP-30_GLUCONOLACTONASE_LRE-LIKE REGION DOMAIN-CONTAINING PROTEIN-RELATED"/>
    <property type="match status" value="1"/>
</dbReference>
<keyword evidence="3" id="KW-1185">Reference proteome</keyword>
<dbReference type="Pfam" id="PF08450">
    <property type="entry name" value="SGL"/>
    <property type="match status" value="1"/>
</dbReference>
<protein>
    <recommendedName>
        <fullName evidence="1">SMP-30/Gluconolactonase/LRE-like region domain-containing protein</fullName>
    </recommendedName>
</protein>
<name>A0ABP0BWE3_9PEZI</name>
<accession>A0ABP0BWE3</accession>
<dbReference type="EMBL" id="CAWUHD010000052">
    <property type="protein sequence ID" value="CAK7223787.1"/>
    <property type="molecule type" value="Genomic_DNA"/>
</dbReference>
<dbReference type="Gene3D" id="2.120.10.30">
    <property type="entry name" value="TolB, C-terminal domain"/>
    <property type="match status" value="1"/>
</dbReference>
<gene>
    <name evidence="2" type="ORF">SEUCBS140593_005348</name>
</gene>
<dbReference type="Proteomes" id="UP001642482">
    <property type="component" value="Unassembled WGS sequence"/>
</dbReference>
<dbReference type="InterPro" id="IPR013658">
    <property type="entry name" value="SGL"/>
</dbReference>
<dbReference type="PANTHER" id="PTHR47064">
    <property type="entry name" value="PUTATIVE (AFU_ORTHOLOGUE AFUA_1G08990)-RELATED"/>
    <property type="match status" value="1"/>
</dbReference>
<proteinExistence type="predicted"/>
<feature type="domain" description="SMP-30/Gluconolactonase/LRE-like region" evidence="1">
    <location>
        <begin position="270"/>
        <end position="394"/>
    </location>
</feature>
<reference evidence="2 3" key="1">
    <citation type="submission" date="2024-01" db="EMBL/GenBank/DDBJ databases">
        <authorList>
            <person name="Allen C."/>
            <person name="Tagirdzhanova G."/>
        </authorList>
    </citation>
    <scope>NUCLEOTIDE SEQUENCE [LARGE SCALE GENOMIC DNA]</scope>
</reference>
<dbReference type="SUPFAM" id="SSF63829">
    <property type="entry name" value="Calcium-dependent phosphotriesterase"/>
    <property type="match status" value="1"/>
</dbReference>
<evidence type="ECO:0000313" key="3">
    <source>
        <dbReference type="Proteomes" id="UP001642482"/>
    </source>
</evidence>
<comment type="caution">
    <text evidence="2">The sequence shown here is derived from an EMBL/GenBank/DDBJ whole genome shotgun (WGS) entry which is preliminary data.</text>
</comment>
<evidence type="ECO:0000313" key="2">
    <source>
        <dbReference type="EMBL" id="CAK7223787.1"/>
    </source>
</evidence>
<dbReference type="InterPro" id="IPR052988">
    <property type="entry name" value="Oryzine_lactonohydrolase"/>
</dbReference>
<organism evidence="2 3">
    <name type="scientific">Sporothrix eucalyptigena</name>
    <dbReference type="NCBI Taxonomy" id="1812306"/>
    <lineage>
        <taxon>Eukaryota</taxon>
        <taxon>Fungi</taxon>
        <taxon>Dikarya</taxon>
        <taxon>Ascomycota</taxon>
        <taxon>Pezizomycotina</taxon>
        <taxon>Sordariomycetes</taxon>
        <taxon>Sordariomycetidae</taxon>
        <taxon>Ophiostomatales</taxon>
        <taxon>Ophiostomataceae</taxon>
        <taxon>Sporothrix</taxon>
    </lineage>
</organism>